<accession>A0A644YG26</accession>
<dbReference type="EMBL" id="VSSQ01004403">
    <property type="protein sequence ID" value="MPM25054.1"/>
    <property type="molecule type" value="Genomic_DNA"/>
</dbReference>
<sequence length="198" mass="23337">MKDLSLRDINCPICGEILKPRNDESRISNSFTNCLRRCDNCNVGFSNGKDKPTLIYKNYEDNVPAELRSGLDLVLNNSLNQVNRINKKNKFSFSTSEDALTWSFFKYFAIKNRFQDLLNLLNIESDDSYFDIYLWGINICSIDINTDLYRQFIQISDSFNEEPTRRTEPDVIIKLTEKLIFIEVKYQFRFVRYKSKLT</sequence>
<protein>
    <submittedName>
        <fullName evidence="1">Uncharacterized protein</fullName>
    </submittedName>
</protein>
<gene>
    <name evidence="1" type="ORF">SDC9_71544</name>
</gene>
<dbReference type="AlphaFoldDB" id="A0A644YG26"/>
<proteinExistence type="predicted"/>
<evidence type="ECO:0000313" key="1">
    <source>
        <dbReference type="EMBL" id="MPM25054.1"/>
    </source>
</evidence>
<organism evidence="1">
    <name type="scientific">bioreactor metagenome</name>
    <dbReference type="NCBI Taxonomy" id="1076179"/>
    <lineage>
        <taxon>unclassified sequences</taxon>
        <taxon>metagenomes</taxon>
        <taxon>ecological metagenomes</taxon>
    </lineage>
</organism>
<reference evidence="1" key="1">
    <citation type="submission" date="2019-08" db="EMBL/GenBank/DDBJ databases">
        <authorList>
            <person name="Kucharzyk K."/>
            <person name="Murdoch R.W."/>
            <person name="Higgins S."/>
            <person name="Loffler F."/>
        </authorList>
    </citation>
    <scope>NUCLEOTIDE SEQUENCE</scope>
</reference>
<name>A0A644YG26_9ZZZZ</name>
<comment type="caution">
    <text evidence="1">The sequence shown here is derived from an EMBL/GenBank/DDBJ whole genome shotgun (WGS) entry which is preliminary data.</text>
</comment>